<dbReference type="Proteomes" id="UP001140096">
    <property type="component" value="Unassembled WGS sequence"/>
</dbReference>
<keyword evidence="2" id="KW-1185">Reference proteome</keyword>
<dbReference type="EMBL" id="JANBUP010001826">
    <property type="protein sequence ID" value="KAJ2803332.1"/>
    <property type="molecule type" value="Genomic_DNA"/>
</dbReference>
<name>A0ACC1LA11_9FUNG</name>
<organism evidence="1 2">
    <name type="scientific">Coemansia furcata</name>
    <dbReference type="NCBI Taxonomy" id="417177"/>
    <lineage>
        <taxon>Eukaryota</taxon>
        <taxon>Fungi</taxon>
        <taxon>Fungi incertae sedis</taxon>
        <taxon>Zoopagomycota</taxon>
        <taxon>Kickxellomycotina</taxon>
        <taxon>Kickxellomycetes</taxon>
        <taxon>Kickxellales</taxon>
        <taxon>Kickxellaceae</taxon>
        <taxon>Coemansia</taxon>
    </lineage>
</organism>
<evidence type="ECO:0000313" key="1">
    <source>
        <dbReference type="EMBL" id="KAJ2803332.1"/>
    </source>
</evidence>
<protein>
    <submittedName>
        <fullName evidence="1">Uncharacterized protein</fullName>
    </submittedName>
</protein>
<feature type="non-terminal residue" evidence="1">
    <location>
        <position position="428"/>
    </location>
</feature>
<accession>A0ACC1LA11</accession>
<gene>
    <name evidence="1" type="ORF">H4S07_004484</name>
</gene>
<proteinExistence type="predicted"/>
<sequence>MEHDSPEDIAKKRLAGSDTDFSINLSFDKSFSPEALKLLSLSAVRLGTFVPNRSMGKRATMHRIQTFSSDSQLLPRIREIIGSSDSQLKPPTNFSAISHGPISALEVEVEVEPAATETTSSFTDSLSSDVASMTTADMSLGEGRATHSFVGQSSASMRAAALDQELQAAVDVMLQGSVPLAAAPDCVYYNEGKMLSHTVTPPPRALCASEASTRSIHSSGSHSSNSAAPMRGPYSRIIQSTRQMRQKLAHRFGRYRGKSDTPDDGHTTAQPDSYTGNSAAQPPSLSPMSDREAATKRKLGASVDQTFEKRAKTSGEADPQLHFLGSMAPPAPWIPKCLYPVVYYVQLRPLRTLGIVLTILVILLVLIIVILIVGVFPFLMRSTLQDFSMVVTSLHVIPPPEISQALSIEGTSLEHSRLMAIHAGRGAM</sequence>
<reference evidence="1" key="1">
    <citation type="submission" date="2022-07" db="EMBL/GenBank/DDBJ databases">
        <title>Phylogenomic reconstructions and comparative analyses of Kickxellomycotina fungi.</title>
        <authorList>
            <person name="Reynolds N.K."/>
            <person name="Stajich J.E."/>
            <person name="Barry K."/>
            <person name="Grigoriev I.V."/>
            <person name="Crous P."/>
            <person name="Smith M.E."/>
        </authorList>
    </citation>
    <scope>NUCLEOTIDE SEQUENCE</scope>
    <source>
        <strain evidence="1">CBS 102833</strain>
    </source>
</reference>
<comment type="caution">
    <text evidence="1">The sequence shown here is derived from an EMBL/GenBank/DDBJ whole genome shotgun (WGS) entry which is preliminary data.</text>
</comment>
<evidence type="ECO:0000313" key="2">
    <source>
        <dbReference type="Proteomes" id="UP001140096"/>
    </source>
</evidence>